<evidence type="ECO:0000313" key="14">
    <source>
        <dbReference type="Proteomes" id="UP000262901"/>
    </source>
</evidence>
<dbReference type="InterPro" id="IPR050415">
    <property type="entry name" value="MRET"/>
</dbReference>
<reference evidence="10" key="4">
    <citation type="journal article" date="2019" name="Int. J. Syst. Evol. Microbiol.">
        <title>Streptococcus chenjunshii sp. nov. isolated from feces of Tibetan antelopes.</title>
        <authorList>
            <person name="Tian Z."/>
            <person name="Lu S."/>
            <person name="Jin D."/>
            <person name="Yang J."/>
            <person name="Pu J."/>
            <person name="Lai X.H."/>
            <person name="Bai X.N."/>
            <person name="Wu X.M."/>
            <person name="Li J."/>
            <person name="Wang S."/>
            <person name="Xu J."/>
        </authorList>
    </citation>
    <scope>NUCLEOTIDE SEQUENCE</scope>
    <source>
        <strain evidence="10">Z15</strain>
    </source>
</reference>
<dbReference type="PANTHER" id="PTHR47354">
    <property type="entry name" value="NADH OXIDOREDUCTASE HCR"/>
    <property type="match status" value="1"/>
</dbReference>
<keyword evidence="9" id="KW-0472">Membrane</keyword>
<dbReference type="AlphaFoldDB" id="A0A372KLC8"/>
<evidence type="ECO:0000256" key="9">
    <source>
        <dbReference type="SAM" id="Phobius"/>
    </source>
</evidence>
<dbReference type="PANTHER" id="PTHR47354:SF8">
    <property type="entry name" value="1,2-PHENYLACETYL-COA EPOXIDASE, SUBUNIT E"/>
    <property type="match status" value="1"/>
</dbReference>
<gene>
    <name evidence="10" type="ORF">DDV21_011500</name>
    <name evidence="11" type="ORF">DDV22_05550</name>
    <name evidence="12" type="ORF">DDV23_06345</name>
</gene>
<evidence type="ECO:0000256" key="6">
    <source>
        <dbReference type="ARBA" id="ARBA00023002"/>
    </source>
</evidence>
<evidence type="ECO:0000256" key="3">
    <source>
        <dbReference type="ARBA" id="ARBA00022714"/>
    </source>
</evidence>
<keyword evidence="6" id="KW-0560">Oxidoreductase</keyword>
<dbReference type="KEGG" id="schj:DDV21_011500"/>
<keyword evidence="3" id="KW-0001">2Fe-2S</keyword>
<proteinExistence type="predicted"/>
<dbReference type="Gene3D" id="3.40.50.80">
    <property type="entry name" value="Nucleotide-binding domain of ferredoxin-NADP reductase (FNR) module"/>
    <property type="match status" value="1"/>
</dbReference>
<dbReference type="GO" id="GO:0016491">
    <property type="term" value="F:oxidoreductase activity"/>
    <property type="evidence" value="ECO:0007669"/>
    <property type="project" value="UniProtKB-KW"/>
</dbReference>
<evidence type="ECO:0000256" key="1">
    <source>
        <dbReference type="ARBA" id="ARBA00001974"/>
    </source>
</evidence>
<dbReference type="Proteomes" id="UP000262901">
    <property type="component" value="Unassembled WGS sequence"/>
</dbReference>
<organism evidence="12 14">
    <name type="scientific">Streptococcus chenjunshii</name>
    <dbReference type="NCBI Taxonomy" id="2173853"/>
    <lineage>
        <taxon>Bacteria</taxon>
        <taxon>Bacillati</taxon>
        <taxon>Bacillota</taxon>
        <taxon>Bacilli</taxon>
        <taxon>Lactobacillales</taxon>
        <taxon>Streptococcaceae</taxon>
        <taxon>Streptococcus</taxon>
    </lineage>
</organism>
<dbReference type="Proteomes" id="UP000246115">
    <property type="component" value="Chromosome"/>
</dbReference>
<accession>A0A372KLC8</accession>
<keyword evidence="2" id="KW-0285">Flavoprotein</keyword>
<evidence type="ECO:0000256" key="2">
    <source>
        <dbReference type="ARBA" id="ARBA00022630"/>
    </source>
</evidence>
<evidence type="ECO:0000313" key="10">
    <source>
        <dbReference type="EMBL" id="AXQ79640.1"/>
    </source>
</evidence>
<evidence type="ECO:0000313" key="13">
    <source>
        <dbReference type="Proteomes" id="UP000246115"/>
    </source>
</evidence>
<reference evidence="12 14" key="2">
    <citation type="submission" date="2018-08" db="EMBL/GenBank/DDBJ databases">
        <title>Draft genome of Streptococcus sp. nov. Z1.</title>
        <authorList>
            <person name="Tian Z."/>
        </authorList>
    </citation>
    <scope>NUCLEOTIDE SEQUENCE [LARGE SCALE GENOMIC DNA]</scope>
    <source>
        <strain evidence="12">Z1</strain>
        <strain evidence="14">Z1(2018)</strain>
    </source>
</reference>
<evidence type="ECO:0000313" key="15">
    <source>
        <dbReference type="Proteomes" id="UP000264056"/>
    </source>
</evidence>
<keyword evidence="9" id="KW-1133">Transmembrane helix</keyword>
<feature type="transmembrane region" description="Helical" evidence="9">
    <location>
        <begin position="7"/>
        <end position="32"/>
    </location>
</feature>
<evidence type="ECO:0000256" key="7">
    <source>
        <dbReference type="ARBA" id="ARBA00023004"/>
    </source>
</evidence>
<dbReference type="GO" id="GO:0051537">
    <property type="term" value="F:2 iron, 2 sulfur cluster binding"/>
    <property type="evidence" value="ECO:0007669"/>
    <property type="project" value="UniProtKB-KW"/>
</dbReference>
<keyword evidence="7" id="KW-0408">Iron</keyword>
<reference evidence="13" key="3">
    <citation type="submission" date="2018-08" db="EMBL/GenBank/DDBJ databases">
        <title>Streptococcus chenjunshii sp. nov., isolated from stools sample of the Tibetan antelope in the Qinghai-Tibet plateau, China.</title>
        <authorList>
            <person name="Tian Z."/>
        </authorList>
    </citation>
    <scope>NUCLEOTIDE SEQUENCE [LARGE SCALE GENOMIC DNA]</scope>
    <source>
        <strain evidence="13">Z15</strain>
    </source>
</reference>
<dbReference type="EMBL" id="CP031733">
    <property type="protein sequence ID" value="AXQ79640.1"/>
    <property type="molecule type" value="Genomic_DNA"/>
</dbReference>
<reference evidence="11 15" key="1">
    <citation type="submission" date="2018-08" db="EMBL/GenBank/DDBJ databases">
        <title>Draft genome of Streptococcus sp .nov. Z2.</title>
        <authorList>
            <person name="Tian Z."/>
        </authorList>
    </citation>
    <scope>NUCLEOTIDE SEQUENCE [LARGE SCALE GENOMIC DNA]</scope>
    <source>
        <strain evidence="11 15">Z2</strain>
    </source>
</reference>
<dbReference type="PROSITE" id="PS51257">
    <property type="entry name" value="PROKAR_LIPOPROTEIN"/>
    <property type="match status" value="1"/>
</dbReference>
<evidence type="ECO:0000256" key="8">
    <source>
        <dbReference type="ARBA" id="ARBA00023014"/>
    </source>
</evidence>
<dbReference type="SUPFAM" id="SSF63380">
    <property type="entry name" value="Riboflavin synthase domain-like"/>
    <property type="match status" value="1"/>
</dbReference>
<keyword evidence="9" id="KW-0812">Transmembrane</keyword>
<dbReference type="Proteomes" id="UP000264056">
    <property type="component" value="Unassembled WGS sequence"/>
</dbReference>
<keyword evidence="15" id="KW-1185">Reference proteome</keyword>
<dbReference type="InterPro" id="IPR017938">
    <property type="entry name" value="Riboflavin_synthase-like_b-brl"/>
</dbReference>
<evidence type="ECO:0000256" key="5">
    <source>
        <dbReference type="ARBA" id="ARBA00022827"/>
    </source>
</evidence>
<dbReference type="InterPro" id="IPR039261">
    <property type="entry name" value="FNR_nucleotide-bd"/>
</dbReference>
<sequence length="254" mass="27647">MKGRSKMITIVVSILSVGFVGCLITWGVIAFLGRSQSLSVKSIENPSGDIYLIHLTKPEDMAWEAGSFAKFELPEVNESGQKTRWLTIASNSDESEILILTHNSGSLYKTTLTSLPVGAKVEMSWQDSHLPVGDGQEPLVCFASDVGISALRPIAGQWAGRRTITLNHLDKGVTVFDEELAALARQVSQFSYETSASFSQSKDELGKAAEKYGSKAIYLLAGQPDDVEAMKAFLLEDKGINIKQIKVDSFKGLK</sequence>
<accession>A0A346NF45</accession>
<keyword evidence="5" id="KW-0274">FAD</keyword>
<dbReference type="EMBL" id="QVQZ01000012">
    <property type="protein sequence ID" value="RFU53089.1"/>
    <property type="molecule type" value="Genomic_DNA"/>
</dbReference>
<protein>
    <submittedName>
        <fullName evidence="12">Ferredoxin reductase</fullName>
    </submittedName>
</protein>
<dbReference type="RefSeq" id="WP_116878272.1">
    <property type="nucleotide sequence ID" value="NZ_CP031733.1"/>
</dbReference>
<dbReference type="EMBL" id="QVQY01000011">
    <property type="protein sequence ID" value="RFU51045.1"/>
    <property type="molecule type" value="Genomic_DNA"/>
</dbReference>
<evidence type="ECO:0000313" key="12">
    <source>
        <dbReference type="EMBL" id="RFU53089.1"/>
    </source>
</evidence>
<name>A0A372KLC8_9STRE</name>
<comment type="cofactor">
    <cofactor evidence="1">
        <name>FAD</name>
        <dbReference type="ChEBI" id="CHEBI:57692"/>
    </cofactor>
</comment>
<dbReference type="OrthoDB" id="1628427at2"/>
<keyword evidence="4" id="KW-0479">Metal-binding</keyword>
<dbReference type="GO" id="GO:0046872">
    <property type="term" value="F:metal ion binding"/>
    <property type="evidence" value="ECO:0007669"/>
    <property type="project" value="UniProtKB-KW"/>
</dbReference>
<dbReference type="Gene3D" id="2.40.30.10">
    <property type="entry name" value="Translation factors"/>
    <property type="match status" value="1"/>
</dbReference>
<dbReference type="SUPFAM" id="SSF52343">
    <property type="entry name" value="Ferredoxin reductase-like, C-terminal NADP-linked domain"/>
    <property type="match status" value="1"/>
</dbReference>
<evidence type="ECO:0000256" key="4">
    <source>
        <dbReference type="ARBA" id="ARBA00022723"/>
    </source>
</evidence>
<evidence type="ECO:0000313" key="11">
    <source>
        <dbReference type="EMBL" id="RFU51045.1"/>
    </source>
</evidence>
<dbReference type="GO" id="GO:0050660">
    <property type="term" value="F:flavin adenine dinucleotide binding"/>
    <property type="evidence" value="ECO:0007669"/>
    <property type="project" value="TreeGrafter"/>
</dbReference>
<keyword evidence="8" id="KW-0411">Iron-sulfur</keyword>